<dbReference type="GO" id="GO:0003676">
    <property type="term" value="F:nucleic acid binding"/>
    <property type="evidence" value="ECO:0007669"/>
    <property type="project" value="InterPro"/>
</dbReference>
<organism evidence="4 6">
    <name type="scientific">Cucumis melo var. makuwa</name>
    <name type="common">Oriental melon</name>
    <dbReference type="NCBI Taxonomy" id="1194695"/>
    <lineage>
        <taxon>Eukaryota</taxon>
        <taxon>Viridiplantae</taxon>
        <taxon>Streptophyta</taxon>
        <taxon>Embryophyta</taxon>
        <taxon>Tracheophyta</taxon>
        <taxon>Spermatophyta</taxon>
        <taxon>Magnoliopsida</taxon>
        <taxon>eudicotyledons</taxon>
        <taxon>Gunneridae</taxon>
        <taxon>Pentapetalae</taxon>
        <taxon>rosids</taxon>
        <taxon>fabids</taxon>
        <taxon>Cucurbitales</taxon>
        <taxon>Cucurbitaceae</taxon>
        <taxon>Benincaseae</taxon>
        <taxon>Cucumis</taxon>
    </lineage>
</organism>
<gene>
    <name evidence="4" type="ORF">E5676_scaffold325G00760</name>
    <name evidence="3" type="ORF">E6C27_scaffold130G00860</name>
</gene>
<proteinExistence type="predicted"/>
<evidence type="ECO:0000256" key="1">
    <source>
        <dbReference type="SAM" id="Phobius"/>
    </source>
</evidence>
<evidence type="ECO:0000259" key="2">
    <source>
        <dbReference type="PROSITE" id="PS50994"/>
    </source>
</evidence>
<comment type="caution">
    <text evidence="4">The sequence shown here is derived from an EMBL/GenBank/DDBJ whole genome shotgun (WGS) entry which is preliminary data.</text>
</comment>
<keyword evidence="1" id="KW-0812">Transmembrane</keyword>
<evidence type="ECO:0000313" key="5">
    <source>
        <dbReference type="Proteomes" id="UP000321393"/>
    </source>
</evidence>
<dbReference type="InterPro" id="IPR012337">
    <property type="entry name" value="RNaseH-like_sf"/>
</dbReference>
<dbReference type="Pfam" id="PF24626">
    <property type="entry name" value="SH3_Tf2-1"/>
    <property type="match status" value="1"/>
</dbReference>
<dbReference type="GO" id="GO:0015074">
    <property type="term" value="P:DNA integration"/>
    <property type="evidence" value="ECO:0007669"/>
    <property type="project" value="InterPro"/>
</dbReference>
<feature type="transmembrane region" description="Helical" evidence="1">
    <location>
        <begin position="31"/>
        <end position="49"/>
    </location>
</feature>
<dbReference type="EMBL" id="SSTE01004567">
    <property type="protein sequence ID" value="KAA0062491.1"/>
    <property type="molecule type" value="Genomic_DNA"/>
</dbReference>
<dbReference type="Gene3D" id="3.30.420.10">
    <property type="entry name" value="Ribonuclease H-like superfamily/Ribonuclease H"/>
    <property type="match status" value="1"/>
</dbReference>
<dbReference type="InterPro" id="IPR036397">
    <property type="entry name" value="RNaseH_sf"/>
</dbReference>
<accession>A0A5D3DUN5</accession>
<dbReference type="SUPFAM" id="SSF53098">
    <property type="entry name" value="Ribonuclease H-like"/>
    <property type="match status" value="1"/>
</dbReference>
<dbReference type="PROSITE" id="PS50994">
    <property type="entry name" value="INTEGRASE"/>
    <property type="match status" value="1"/>
</dbReference>
<keyword evidence="1" id="KW-0472">Membrane</keyword>
<reference evidence="5 6" key="1">
    <citation type="submission" date="2019-08" db="EMBL/GenBank/DDBJ databases">
        <title>Draft genome sequences of two oriental melons (Cucumis melo L. var makuwa).</title>
        <authorList>
            <person name="Kwon S.-Y."/>
        </authorList>
    </citation>
    <scope>NUCLEOTIDE SEQUENCE [LARGE SCALE GENOMIC DNA]</scope>
    <source>
        <strain evidence="6">cv. Chang Bougi</strain>
        <strain evidence="5">cv. SW 3</strain>
        <tissue evidence="4">Leaf</tissue>
    </source>
</reference>
<protein>
    <submittedName>
        <fullName evidence="4">Integrase, catalytic core</fullName>
    </submittedName>
</protein>
<evidence type="ECO:0000313" key="6">
    <source>
        <dbReference type="Proteomes" id="UP000321947"/>
    </source>
</evidence>
<dbReference type="EMBL" id="SSTD01002800">
    <property type="protein sequence ID" value="TYK27393.1"/>
    <property type="molecule type" value="Genomic_DNA"/>
</dbReference>
<evidence type="ECO:0000313" key="4">
    <source>
        <dbReference type="EMBL" id="TYK27393.1"/>
    </source>
</evidence>
<dbReference type="Proteomes" id="UP000321947">
    <property type="component" value="Unassembled WGS sequence"/>
</dbReference>
<dbReference type="STRING" id="1194695.A0A5D3DUN5"/>
<dbReference type="OrthoDB" id="5554229at2759"/>
<dbReference type="PANTHER" id="PTHR35046:SF26">
    <property type="entry name" value="RNA-DIRECTED DNA POLYMERASE"/>
    <property type="match status" value="1"/>
</dbReference>
<dbReference type="AlphaFoldDB" id="A0A5D3DUN5"/>
<name>A0A5D3DUN5_CUCMM</name>
<feature type="domain" description="Integrase catalytic" evidence="2">
    <location>
        <begin position="178"/>
        <end position="279"/>
    </location>
</feature>
<keyword evidence="1" id="KW-1133">Transmembrane helix</keyword>
<dbReference type="InterPro" id="IPR056924">
    <property type="entry name" value="SH3_Tf2-1"/>
</dbReference>
<dbReference type="InterPro" id="IPR001584">
    <property type="entry name" value="Integrase_cat-core"/>
</dbReference>
<dbReference type="PANTHER" id="PTHR35046">
    <property type="entry name" value="ZINC KNUCKLE (CCHC-TYPE) FAMILY PROTEIN"/>
    <property type="match status" value="1"/>
</dbReference>
<evidence type="ECO:0000313" key="3">
    <source>
        <dbReference type="EMBL" id="KAA0062491.1"/>
    </source>
</evidence>
<dbReference type="Proteomes" id="UP000321393">
    <property type="component" value="Unassembled WGS sequence"/>
</dbReference>
<sequence>MSLTKILSLWCDKDTLKHRRKLVTFIWFQKYRFISISVVIRFLLIIGFLKSNGFILRAFIRKVPLLSTTVAFANCSPLIRGSLMENCLWDSFEKNVVGSPKAVFFGRIRISGDVNLPLKNTGKFFIFLLLCNGLKDLFIQEEGKWQAWENFHLKFDRWNNIKHSRPLVLKGYGGWLKIKNLPLDNWCRSTFERLPKANGFEVIFVVVERFSKYGHLLALKHPYTAKTVADLFVKEVIRLHGYPHSIVSDRDKVFLSNFWKELVRLAGTRETSNSTLDEQLKETDVTLEALKEHLRIAQEKMKKYADFKRREVEYQGNMFFMKIRPYRQVSLRKKRNEKLSPKFFGPYKIIERTRPVAYKLNEAQQDIPYMTGNHEWKAIPEEVYGYLKNKMGGWMCYQLERAATT</sequence>